<dbReference type="EMBL" id="JAUKUD010000004">
    <property type="protein sequence ID" value="KAK0746930.1"/>
    <property type="molecule type" value="Genomic_DNA"/>
</dbReference>
<keyword evidence="1" id="KW-0732">Signal</keyword>
<dbReference type="Proteomes" id="UP001172155">
    <property type="component" value="Unassembled WGS sequence"/>
</dbReference>
<proteinExistence type="predicted"/>
<dbReference type="AlphaFoldDB" id="A0AA40EWR6"/>
<sequence length="212" mass="22826">MKFSPLLALPALAAAAALVERQAAANVQVISARSISDGSGSGCPSGHFGFTKDINNTTLTLQLDVYLTQLDRSQGKDQTNAFCDYEVTLRFPDGCTSGTVAVLPRGIIRLDRRFEAKFTSNYVLSPSTGSVTKSPAEIVYTSSNYGAPEGTFADFTNEHLVGVKVNVANGQRDYTFTARSRMFLTAPGISQSEIGIFDMQSLDIQTRNMVSC</sequence>
<dbReference type="InterPro" id="IPR025649">
    <property type="entry name" value="DUF4360"/>
</dbReference>
<reference evidence="2" key="1">
    <citation type="submission" date="2023-06" db="EMBL/GenBank/DDBJ databases">
        <title>Genome-scale phylogeny and comparative genomics of the fungal order Sordariales.</title>
        <authorList>
            <consortium name="Lawrence Berkeley National Laboratory"/>
            <person name="Hensen N."/>
            <person name="Bonometti L."/>
            <person name="Westerberg I."/>
            <person name="Brannstrom I.O."/>
            <person name="Guillou S."/>
            <person name="Cros-Aarteil S."/>
            <person name="Calhoun S."/>
            <person name="Haridas S."/>
            <person name="Kuo A."/>
            <person name="Mondo S."/>
            <person name="Pangilinan J."/>
            <person name="Riley R."/>
            <person name="LaButti K."/>
            <person name="Andreopoulos B."/>
            <person name="Lipzen A."/>
            <person name="Chen C."/>
            <person name="Yanf M."/>
            <person name="Daum C."/>
            <person name="Ng V."/>
            <person name="Clum A."/>
            <person name="Steindorff A."/>
            <person name="Ohm R."/>
            <person name="Martin F."/>
            <person name="Silar P."/>
            <person name="Natvig D."/>
            <person name="Lalanne C."/>
            <person name="Gautier V."/>
            <person name="Ament-velasquez S.L."/>
            <person name="Kruys A."/>
            <person name="Hutchinson M.I."/>
            <person name="Powell A.J."/>
            <person name="Barry K."/>
            <person name="Miller A.N."/>
            <person name="Grigoriev I.V."/>
            <person name="Debuchy R."/>
            <person name="Gladieux P."/>
            <person name="Thoren M.H."/>
            <person name="Johannesson H."/>
        </authorList>
    </citation>
    <scope>NUCLEOTIDE SEQUENCE</scope>
    <source>
        <strain evidence="2">SMH3187-1</strain>
    </source>
</reference>
<dbReference type="Pfam" id="PF14273">
    <property type="entry name" value="DUF4360"/>
    <property type="match status" value="1"/>
</dbReference>
<keyword evidence="3" id="KW-1185">Reference proteome</keyword>
<name>A0AA40EWR6_9PEZI</name>
<evidence type="ECO:0008006" key="4">
    <source>
        <dbReference type="Google" id="ProtNLM"/>
    </source>
</evidence>
<feature type="chain" id="PRO_5041424559" description="Secreted protein" evidence="1">
    <location>
        <begin position="16"/>
        <end position="212"/>
    </location>
</feature>
<protein>
    <recommendedName>
        <fullName evidence="4">Secreted protein</fullName>
    </recommendedName>
</protein>
<organism evidence="2 3">
    <name type="scientific">Schizothecium vesticola</name>
    <dbReference type="NCBI Taxonomy" id="314040"/>
    <lineage>
        <taxon>Eukaryota</taxon>
        <taxon>Fungi</taxon>
        <taxon>Dikarya</taxon>
        <taxon>Ascomycota</taxon>
        <taxon>Pezizomycotina</taxon>
        <taxon>Sordariomycetes</taxon>
        <taxon>Sordariomycetidae</taxon>
        <taxon>Sordariales</taxon>
        <taxon>Schizotheciaceae</taxon>
        <taxon>Schizothecium</taxon>
    </lineage>
</organism>
<comment type="caution">
    <text evidence="2">The sequence shown here is derived from an EMBL/GenBank/DDBJ whole genome shotgun (WGS) entry which is preliminary data.</text>
</comment>
<accession>A0AA40EWR6</accession>
<gene>
    <name evidence="2" type="ORF">B0T18DRAFT_163368</name>
</gene>
<feature type="signal peptide" evidence="1">
    <location>
        <begin position="1"/>
        <end position="15"/>
    </location>
</feature>
<evidence type="ECO:0000313" key="2">
    <source>
        <dbReference type="EMBL" id="KAK0746930.1"/>
    </source>
</evidence>
<evidence type="ECO:0000256" key="1">
    <source>
        <dbReference type="SAM" id="SignalP"/>
    </source>
</evidence>
<evidence type="ECO:0000313" key="3">
    <source>
        <dbReference type="Proteomes" id="UP001172155"/>
    </source>
</evidence>